<sequence>MPNRNDNKTRKIESESAKRGMSQEEYAAELTSNKMKAQQKKQK</sequence>
<protein>
    <recommendedName>
        <fullName evidence="4">Small EDRK-rich factor-like N-terminal domain-containing protein</fullName>
    </recommendedName>
</protein>
<proteinExistence type="predicted"/>
<dbReference type="RefSeq" id="WP_340903897.1">
    <property type="nucleotide sequence ID" value="NZ_JBHLUU010000096.1"/>
</dbReference>
<keyword evidence="3" id="KW-1185">Reference proteome</keyword>
<dbReference type="EMBL" id="JBHLUU010000096">
    <property type="protein sequence ID" value="MFC0476213.1"/>
    <property type="molecule type" value="Genomic_DNA"/>
</dbReference>
<dbReference type="Proteomes" id="UP001589738">
    <property type="component" value="Unassembled WGS sequence"/>
</dbReference>
<evidence type="ECO:0000313" key="3">
    <source>
        <dbReference type="Proteomes" id="UP001589738"/>
    </source>
</evidence>
<gene>
    <name evidence="2" type="ORF">ACFFHF_13320</name>
</gene>
<evidence type="ECO:0008006" key="4">
    <source>
        <dbReference type="Google" id="ProtNLM"/>
    </source>
</evidence>
<accession>A0ABV6KSA1</accession>
<reference evidence="2 3" key="1">
    <citation type="submission" date="2024-09" db="EMBL/GenBank/DDBJ databases">
        <authorList>
            <person name="Sun Q."/>
            <person name="Mori K."/>
        </authorList>
    </citation>
    <scope>NUCLEOTIDE SEQUENCE [LARGE SCALE GENOMIC DNA]</scope>
    <source>
        <strain evidence="2 3">CGMCC 1.9126</strain>
    </source>
</reference>
<organism evidence="2 3">
    <name type="scientific">Robertmurraya beringensis</name>
    <dbReference type="NCBI Taxonomy" id="641660"/>
    <lineage>
        <taxon>Bacteria</taxon>
        <taxon>Bacillati</taxon>
        <taxon>Bacillota</taxon>
        <taxon>Bacilli</taxon>
        <taxon>Bacillales</taxon>
        <taxon>Bacillaceae</taxon>
        <taxon>Robertmurraya</taxon>
    </lineage>
</organism>
<evidence type="ECO:0000313" key="2">
    <source>
        <dbReference type="EMBL" id="MFC0476213.1"/>
    </source>
</evidence>
<name>A0ABV6KSA1_9BACI</name>
<comment type="caution">
    <text evidence="2">The sequence shown here is derived from an EMBL/GenBank/DDBJ whole genome shotgun (WGS) entry which is preliminary data.</text>
</comment>
<feature type="region of interest" description="Disordered" evidence="1">
    <location>
        <begin position="1"/>
        <end position="43"/>
    </location>
</feature>
<feature type="compositionally biased region" description="Basic and acidic residues" evidence="1">
    <location>
        <begin position="1"/>
        <end position="22"/>
    </location>
</feature>
<evidence type="ECO:0000256" key="1">
    <source>
        <dbReference type="SAM" id="MobiDB-lite"/>
    </source>
</evidence>